<accession>A0AAD1D4D7</accession>
<dbReference type="GO" id="GO:0071949">
    <property type="term" value="F:FAD binding"/>
    <property type="evidence" value="ECO:0007669"/>
    <property type="project" value="InterPro"/>
</dbReference>
<dbReference type="Proteomes" id="UP000276029">
    <property type="component" value="Unassembled WGS sequence"/>
</dbReference>
<dbReference type="InterPro" id="IPR050641">
    <property type="entry name" value="RIFMO-like"/>
</dbReference>
<dbReference type="KEGG" id="smic:SmB9_08720"/>
<reference evidence="6 8" key="2">
    <citation type="submission" date="2018-10" db="EMBL/GenBank/DDBJ databases">
        <title>Genomic Encyclopedia of Type Strains, Phase IV (KMG-IV): sequencing the most valuable type-strain genomes for metagenomic binning, comparative biology and taxonomic classification.</title>
        <authorList>
            <person name="Goeker M."/>
        </authorList>
    </citation>
    <scope>NUCLEOTIDE SEQUENCE [LARGE SCALE GENOMIC DNA]</scope>
    <source>
        <strain evidence="6 8">DSM 19791</strain>
    </source>
</reference>
<reference evidence="5 7" key="1">
    <citation type="submission" date="2018-06" db="EMBL/GenBank/DDBJ databases">
        <title>Complete Genome Sequence of the Microcystin-Degrading Bacterium Sphingosinicella microcystinivorans Strain B-9.</title>
        <authorList>
            <person name="Jin H."/>
            <person name="Nishizawa T."/>
            <person name="Guo Y."/>
            <person name="Nishizawa A."/>
            <person name="Park H."/>
            <person name="Kato H."/>
            <person name="Tsuji K."/>
            <person name="Harada K."/>
        </authorList>
    </citation>
    <scope>NUCLEOTIDE SEQUENCE [LARGE SCALE GENOMIC DNA]</scope>
    <source>
        <strain evidence="5 7">B9</strain>
    </source>
</reference>
<dbReference type="PANTHER" id="PTHR43004">
    <property type="entry name" value="TRK SYSTEM POTASSIUM UPTAKE PROTEIN"/>
    <property type="match status" value="1"/>
</dbReference>
<dbReference type="PRINTS" id="PR00420">
    <property type="entry name" value="RNGMNOXGNASE"/>
</dbReference>
<evidence type="ECO:0000256" key="2">
    <source>
        <dbReference type="ARBA" id="ARBA00022630"/>
    </source>
</evidence>
<evidence type="ECO:0000313" key="7">
    <source>
        <dbReference type="Proteomes" id="UP000275727"/>
    </source>
</evidence>
<sequence>MTTGIPVHRSIGASPVGTDGAHLETLIVGAGPVGLSMALDLARRGRKVTVLSRLDFIAAGSKGICYSKRSLDIWDRLGVGQAMVDRGVVWNLGKVFWGESTTPIYEFDLLPVKDQRRPAFINLQQYHVEAILVDALGRYPNVDIRWGHELTALDARADGVSVSVEAPGGRYTLNTDWLIACDGNKSTVRGLMGLDFEGRVFEDNFLIADIKMKGEHPAERWFWFDPPFNPGQSALMHKQPDDVWRLDFQLGWNIDREAAMRPENVEPLVRAMLGDTIEFEREWYSVYTFQCRRMQRFVHGRVLFAGDSAHLVSPFGARGANGGLADVDNLGWKLERVLEGKALESFLESYNHEAITTADENILNSTRSTDFLTPKSTASAAYRDAVLSLAGEHPFARPFVNSGRLSMAVSYPASPLSTPDEDGDWDGVPPGSPALDAPIGEDWLLGKLGGGFRLIANGWKGEAPVPVIDVEGEALIVDRYDLAPGSACLIRPDQYVAARWRHPSPAKISAAIARAEGAAA</sequence>
<gene>
    <name evidence="6" type="ORF">DFR51_3416</name>
    <name evidence="5" type="ORF">SmB9_08720</name>
</gene>
<dbReference type="InterPro" id="IPR002938">
    <property type="entry name" value="FAD-bd"/>
</dbReference>
<dbReference type="InterPro" id="IPR036188">
    <property type="entry name" value="FAD/NAD-bd_sf"/>
</dbReference>
<dbReference type="AlphaFoldDB" id="A0AAD1D4D7"/>
<dbReference type="SUPFAM" id="SSF51905">
    <property type="entry name" value="FAD/NAD(P)-binding domain"/>
    <property type="match status" value="1"/>
</dbReference>
<evidence type="ECO:0000256" key="1">
    <source>
        <dbReference type="ARBA" id="ARBA00001974"/>
    </source>
</evidence>
<dbReference type="Pfam" id="PF01494">
    <property type="entry name" value="FAD_binding_3"/>
    <property type="match status" value="1"/>
</dbReference>
<dbReference type="EMBL" id="AP018711">
    <property type="protein sequence ID" value="BBE33214.1"/>
    <property type="molecule type" value="Genomic_DNA"/>
</dbReference>
<name>A0AAD1D4D7_SPHMI</name>
<organism evidence="5 7">
    <name type="scientific">Sphingosinicella microcystinivorans</name>
    <dbReference type="NCBI Taxonomy" id="335406"/>
    <lineage>
        <taxon>Bacteria</taxon>
        <taxon>Pseudomonadati</taxon>
        <taxon>Pseudomonadota</taxon>
        <taxon>Alphaproteobacteria</taxon>
        <taxon>Sphingomonadales</taxon>
        <taxon>Sphingosinicellaceae</taxon>
        <taxon>Sphingosinicella</taxon>
    </lineage>
</organism>
<keyword evidence="3" id="KW-0274">FAD</keyword>
<evidence type="ECO:0000313" key="6">
    <source>
        <dbReference type="EMBL" id="RKS85496.1"/>
    </source>
</evidence>
<dbReference type="RefSeq" id="WP_121053331.1">
    <property type="nucleotide sequence ID" value="NZ_AP018711.1"/>
</dbReference>
<keyword evidence="2" id="KW-0285">Flavoprotein</keyword>
<evidence type="ECO:0000259" key="4">
    <source>
        <dbReference type="Pfam" id="PF01494"/>
    </source>
</evidence>
<keyword evidence="8" id="KW-1185">Reference proteome</keyword>
<protein>
    <submittedName>
        <fullName evidence="6">3-(3-hydroxy-phenyl)propionate hydroxylase</fullName>
    </submittedName>
    <submittedName>
        <fullName evidence="5">Oxidoreductase</fullName>
    </submittedName>
</protein>
<dbReference type="NCBIfam" id="NF006002">
    <property type="entry name" value="PRK08132.1"/>
    <property type="match status" value="1"/>
</dbReference>
<proteinExistence type="predicted"/>
<dbReference type="GO" id="GO:0016709">
    <property type="term" value="F:oxidoreductase activity, acting on paired donors, with incorporation or reduction of molecular oxygen, NAD(P)H as one donor, and incorporation of one atom of oxygen"/>
    <property type="evidence" value="ECO:0007669"/>
    <property type="project" value="UniProtKB-ARBA"/>
</dbReference>
<feature type="domain" description="FAD-binding" evidence="4">
    <location>
        <begin position="24"/>
        <end position="360"/>
    </location>
</feature>
<evidence type="ECO:0000256" key="3">
    <source>
        <dbReference type="ARBA" id="ARBA00022827"/>
    </source>
</evidence>
<evidence type="ECO:0000313" key="8">
    <source>
        <dbReference type="Proteomes" id="UP000276029"/>
    </source>
</evidence>
<dbReference type="EMBL" id="RBWX01000011">
    <property type="protein sequence ID" value="RKS85496.1"/>
    <property type="molecule type" value="Genomic_DNA"/>
</dbReference>
<evidence type="ECO:0000313" key="5">
    <source>
        <dbReference type="EMBL" id="BBE33214.1"/>
    </source>
</evidence>
<dbReference type="Gene3D" id="3.30.70.2450">
    <property type="match status" value="1"/>
</dbReference>
<dbReference type="Proteomes" id="UP000275727">
    <property type="component" value="Chromosome"/>
</dbReference>
<dbReference type="Gene3D" id="3.50.50.60">
    <property type="entry name" value="FAD/NAD(P)-binding domain"/>
    <property type="match status" value="1"/>
</dbReference>
<comment type="cofactor">
    <cofactor evidence="1">
        <name>FAD</name>
        <dbReference type="ChEBI" id="CHEBI:57692"/>
    </cofactor>
</comment>
<dbReference type="PANTHER" id="PTHR43004:SF19">
    <property type="entry name" value="BINDING MONOOXYGENASE, PUTATIVE (JCVI)-RELATED"/>
    <property type="match status" value="1"/>
</dbReference>